<dbReference type="AlphaFoldDB" id="A0A0F9JIS7"/>
<dbReference type="EMBL" id="LAZR01017812">
    <property type="protein sequence ID" value="KKL98877.1"/>
    <property type="molecule type" value="Genomic_DNA"/>
</dbReference>
<reference evidence="1" key="1">
    <citation type="journal article" date="2015" name="Nature">
        <title>Complex archaea that bridge the gap between prokaryotes and eukaryotes.</title>
        <authorList>
            <person name="Spang A."/>
            <person name="Saw J.H."/>
            <person name="Jorgensen S.L."/>
            <person name="Zaremba-Niedzwiedzka K."/>
            <person name="Martijn J."/>
            <person name="Lind A.E."/>
            <person name="van Eijk R."/>
            <person name="Schleper C."/>
            <person name="Guy L."/>
            <person name="Ettema T.J."/>
        </authorList>
    </citation>
    <scope>NUCLEOTIDE SEQUENCE</scope>
</reference>
<accession>A0A0F9JIS7</accession>
<evidence type="ECO:0000313" key="1">
    <source>
        <dbReference type="EMBL" id="KKL98877.1"/>
    </source>
</evidence>
<comment type="caution">
    <text evidence="1">The sequence shown here is derived from an EMBL/GenBank/DDBJ whole genome shotgun (WGS) entry which is preliminary data.</text>
</comment>
<gene>
    <name evidence="1" type="ORF">LCGC14_1820030</name>
</gene>
<proteinExistence type="predicted"/>
<protein>
    <submittedName>
        <fullName evidence="1">Uncharacterized protein</fullName>
    </submittedName>
</protein>
<name>A0A0F9JIS7_9ZZZZ</name>
<sequence length="110" mass="12295">MSKIKLKNFTFAKHVAPERNGARVLGFVGFTLVTEGREFTYSDLKVRVNTSGEHTLCAPSRRYKNRDGEWRTSSAYRFDDATYAALVDAIYASKKVVAALGERSEIEIAA</sequence>
<organism evidence="1">
    <name type="scientific">marine sediment metagenome</name>
    <dbReference type="NCBI Taxonomy" id="412755"/>
    <lineage>
        <taxon>unclassified sequences</taxon>
        <taxon>metagenomes</taxon>
        <taxon>ecological metagenomes</taxon>
    </lineage>
</organism>